<dbReference type="InterPro" id="IPR025164">
    <property type="entry name" value="Toastrack_DUF4097"/>
</dbReference>
<evidence type="ECO:0000313" key="3">
    <source>
        <dbReference type="Proteomes" id="UP001210809"/>
    </source>
</evidence>
<organism evidence="2 3">
    <name type="scientific">[Eubacterium] siraeum</name>
    <dbReference type="NCBI Taxonomy" id="39492"/>
    <lineage>
        <taxon>Bacteria</taxon>
        <taxon>Bacillati</taxon>
        <taxon>Bacillota</taxon>
        <taxon>Clostridia</taxon>
        <taxon>Eubacteriales</taxon>
        <taxon>Oscillospiraceae</taxon>
        <taxon>Oscillospiraceae incertae sedis</taxon>
    </lineage>
</organism>
<accession>A0AAW6D2W0</accession>
<evidence type="ECO:0000259" key="1">
    <source>
        <dbReference type="Pfam" id="PF13349"/>
    </source>
</evidence>
<dbReference type="EMBL" id="JAQLXW010000003">
    <property type="protein sequence ID" value="MDB8003097.1"/>
    <property type="molecule type" value="Genomic_DNA"/>
</dbReference>
<proteinExistence type="predicted"/>
<reference evidence="2" key="1">
    <citation type="submission" date="2023-01" db="EMBL/GenBank/DDBJ databases">
        <title>Human gut microbiome strain richness.</title>
        <authorList>
            <person name="Chen-Liaw A."/>
        </authorList>
    </citation>
    <scope>NUCLEOTIDE SEQUENCE</scope>
    <source>
        <strain evidence="2">1001283st1_G1_1001283B150217_161031</strain>
    </source>
</reference>
<protein>
    <submittedName>
        <fullName evidence="2">DUF4097 family beta strand repeat-containing protein</fullName>
    </submittedName>
</protein>
<gene>
    <name evidence="2" type="ORF">PNE09_03330</name>
</gene>
<dbReference type="AlphaFoldDB" id="A0AAW6D2W0"/>
<comment type="caution">
    <text evidence="2">The sequence shown here is derived from an EMBL/GenBank/DDBJ whole genome shotgun (WGS) entry which is preliminary data.</text>
</comment>
<dbReference type="Proteomes" id="UP001210809">
    <property type="component" value="Unassembled WGS sequence"/>
</dbReference>
<dbReference type="PROSITE" id="PS51257">
    <property type="entry name" value="PROKAR_LIPOPROTEIN"/>
    <property type="match status" value="1"/>
</dbReference>
<dbReference type="Pfam" id="PF13349">
    <property type="entry name" value="DUF4097"/>
    <property type="match status" value="1"/>
</dbReference>
<feature type="domain" description="DUF4097" evidence="1">
    <location>
        <begin position="63"/>
        <end position="323"/>
    </location>
</feature>
<evidence type="ECO:0000313" key="2">
    <source>
        <dbReference type="EMBL" id="MDB8003097.1"/>
    </source>
</evidence>
<name>A0AAW6D2W0_9FIRM</name>
<sequence>MKKIILIISAALLAAGIIGCAILAVPVVAKGEQYMNDKMESKMETTTFVFDKNNENGQQNNFTQINLDIQRANVVFRFNKEDKTTVNYSTPDKNKKLTCFVDNGKLHIYESREPLLFSMLMFGDVLTRIEISLPERYRDTDKLSGLRIYSGAGSVSGDIPYTETTEILLSSGKVNVTAMTGDMKIDIGSGKAEVSGRGGENTVTAETLNVECRSGSVALNNFNAKNAEFKLGSGNVTATGNMGKIKAKIYSGSLEMHCTGNVEKAELDQSSGTTYITLPKISSAKVDYSVSSGSMDVELGGNAETLTKSGTRYYGTDTNGACDTYITALVSSGKCVIEEINR</sequence>